<sequence>MKEVLVAVATAGVRRLAVVADDLTGAADAAAPFAVRGLRVSVALSGTPAPDAEVLALLTDNRTSRSPAEAAARMRAAVGQVREWAPGMLFVKIDSVLRGQVYADVGGALAAWRVSGAVATPAFPAQGRTVRDGALLVHGREAVDRVVDHFPAGVRVVDAETHDDLVAIARGIVESGCVAVGSGGLSRALATVLVDPPLPQTPPRQTVTGVLVVAGTPHPVTRTQVADLESAGAELVPDGPDAAAAATTALTAGRRVVLACEPDDHVEPEGPAATALAAQLARTVAAVVEAVPSVGLVLTGGTTALAVATALGATELRLLAEVAEGLPLGELVTAERRISTVTKSGGFGTRDALRRAAEALEKVVEAQA</sequence>
<name>A0ABW4FQH3_9PSEU</name>
<dbReference type="Pfam" id="PF17042">
    <property type="entry name" value="NBD_C"/>
    <property type="match status" value="1"/>
</dbReference>
<dbReference type="Pfam" id="PF07005">
    <property type="entry name" value="SBD_N"/>
    <property type="match status" value="1"/>
</dbReference>
<dbReference type="Gene3D" id="3.40.50.10840">
    <property type="entry name" value="Putative sugar-binding, N-terminal domain"/>
    <property type="match status" value="1"/>
</dbReference>
<dbReference type="EMBL" id="JBHUCP010000018">
    <property type="protein sequence ID" value="MFD1532482.1"/>
    <property type="molecule type" value="Genomic_DNA"/>
</dbReference>
<evidence type="ECO:0000256" key="4">
    <source>
        <dbReference type="ARBA" id="ARBA00022777"/>
    </source>
</evidence>
<gene>
    <name evidence="9" type="ORF">ACFSCY_23945</name>
</gene>
<dbReference type="GO" id="GO:0016301">
    <property type="term" value="F:kinase activity"/>
    <property type="evidence" value="ECO:0007669"/>
    <property type="project" value="UniProtKB-KW"/>
</dbReference>
<evidence type="ECO:0000256" key="1">
    <source>
        <dbReference type="ARBA" id="ARBA00005715"/>
    </source>
</evidence>
<proteinExistence type="inferred from homology"/>
<keyword evidence="3" id="KW-0547">Nucleotide-binding</keyword>
<keyword evidence="6" id="KW-0119">Carbohydrate metabolism</keyword>
<evidence type="ECO:0000256" key="2">
    <source>
        <dbReference type="ARBA" id="ARBA00022679"/>
    </source>
</evidence>
<evidence type="ECO:0000256" key="5">
    <source>
        <dbReference type="ARBA" id="ARBA00022840"/>
    </source>
</evidence>
<dbReference type="RefSeq" id="WP_343986376.1">
    <property type="nucleotide sequence ID" value="NZ_BAAAJG010000027.1"/>
</dbReference>
<reference evidence="10" key="1">
    <citation type="journal article" date="2019" name="Int. J. Syst. Evol. Microbiol.">
        <title>The Global Catalogue of Microorganisms (GCM) 10K type strain sequencing project: providing services to taxonomists for standard genome sequencing and annotation.</title>
        <authorList>
            <consortium name="The Broad Institute Genomics Platform"/>
            <consortium name="The Broad Institute Genome Sequencing Center for Infectious Disease"/>
            <person name="Wu L."/>
            <person name="Ma J."/>
        </authorList>
    </citation>
    <scope>NUCLEOTIDE SEQUENCE [LARGE SCALE GENOMIC DNA]</scope>
    <source>
        <strain evidence="10">JCM 12165</strain>
    </source>
</reference>
<dbReference type="InterPro" id="IPR031475">
    <property type="entry name" value="NBD_C"/>
</dbReference>
<dbReference type="InterPro" id="IPR010737">
    <property type="entry name" value="4-carb_acid_sugar_kinase_N"/>
</dbReference>
<comment type="caution">
    <text evidence="9">The sequence shown here is derived from an EMBL/GenBank/DDBJ whole genome shotgun (WGS) entry which is preliminary data.</text>
</comment>
<keyword evidence="5" id="KW-0067">ATP-binding</keyword>
<accession>A0ABW4FQH3</accession>
<protein>
    <submittedName>
        <fullName evidence="9">Four-carbon acid sugar kinase family protein</fullName>
    </submittedName>
</protein>
<evidence type="ECO:0000313" key="10">
    <source>
        <dbReference type="Proteomes" id="UP001597145"/>
    </source>
</evidence>
<organism evidence="9 10">
    <name type="scientific">Pseudonocardia aurantiaca</name>
    <dbReference type="NCBI Taxonomy" id="75290"/>
    <lineage>
        <taxon>Bacteria</taxon>
        <taxon>Bacillati</taxon>
        <taxon>Actinomycetota</taxon>
        <taxon>Actinomycetes</taxon>
        <taxon>Pseudonocardiales</taxon>
        <taxon>Pseudonocardiaceae</taxon>
        <taxon>Pseudonocardia</taxon>
    </lineage>
</organism>
<dbReference type="Gene3D" id="3.40.980.20">
    <property type="entry name" value="Four-carbon acid sugar kinase, nucleotide binding domain"/>
    <property type="match status" value="1"/>
</dbReference>
<evidence type="ECO:0000313" key="9">
    <source>
        <dbReference type="EMBL" id="MFD1532482.1"/>
    </source>
</evidence>
<dbReference type="Proteomes" id="UP001597145">
    <property type="component" value="Unassembled WGS sequence"/>
</dbReference>
<evidence type="ECO:0000259" key="8">
    <source>
        <dbReference type="Pfam" id="PF17042"/>
    </source>
</evidence>
<dbReference type="InterPro" id="IPR042213">
    <property type="entry name" value="NBD_C_sf"/>
</dbReference>
<comment type="similarity">
    <text evidence="1">Belongs to the four-carbon acid sugar kinase family.</text>
</comment>
<feature type="domain" description="Four-carbon acid sugar kinase nucleotide binding" evidence="8">
    <location>
        <begin position="211"/>
        <end position="353"/>
    </location>
</feature>
<feature type="domain" description="Four-carbon acid sugar kinase N-terminal" evidence="7">
    <location>
        <begin position="16"/>
        <end position="142"/>
    </location>
</feature>
<dbReference type="SUPFAM" id="SSF142764">
    <property type="entry name" value="YgbK-like"/>
    <property type="match status" value="1"/>
</dbReference>
<dbReference type="InterPro" id="IPR037051">
    <property type="entry name" value="4-carb_acid_sugar_kinase_N_sf"/>
</dbReference>
<evidence type="ECO:0000259" key="7">
    <source>
        <dbReference type="Pfam" id="PF07005"/>
    </source>
</evidence>
<keyword evidence="4 9" id="KW-0418">Kinase</keyword>
<keyword evidence="10" id="KW-1185">Reference proteome</keyword>
<evidence type="ECO:0000256" key="6">
    <source>
        <dbReference type="ARBA" id="ARBA00023277"/>
    </source>
</evidence>
<keyword evidence="2" id="KW-0808">Transferase</keyword>
<evidence type="ECO:0000256" key="3">
    <source>
        <dbReference type="ARBA" id="ARBA00022741"/>
    </source>
</evidence>